<evidence type="ECO:0000256" key="3">
    <source>
        <dbReference type="ARBA" id="ARBA00022989"/>
    </source>
</evidence>
<evidence type="ECO:0000313" key="7">
    <source>
        <dbReference type="Proteomes" id="UP000835052"/>
    </source>
</evidence>
<feature type="transmembrane region" description="Helical" evidence="5">
    <location>
        <begin position="172"/>
        <end position="196"/>
    </location>
</feature>
<evidence type="ECO:0008006" key="8">
    <source>
        <dbReference type="Google" id="ProtNLM"/>
    </source>
</evidence>
<dbReference type="SUPFAM" id="SSF81321">
    <property type="entry name" value="Family A G protein-coupled receptor-like"/>
    <property type="match status" value="1"/>
</dbReference>
<dbReference type="GO" id="GO:0004930">
    <property type="term" value="F:G protein-coupled receptor activity"/>
    <property type="evidence" value="ECO:0007669"/>
    <property type="project" value="InterPro"/>
</dbReference>
<keyword evidence="7" id="KW-1185">Reference proteome</keyword>
<feature type="transmembrane region" description="Helical" evidence="5">
    <location>
        <begin position="83"/>
        <end position="107"/>
    </location>
</feature>
<evidence type="ECO:0000256" key="4">
    <source>
        <dbReference type="ARBA" id="ARBA00023136"/>
    </source>
</evidence>
<dbReference type="Gene3D" id="1.20.1070.10">
    <property type="entry name" value="Rhodopsin 7-helix transmembrane proteins"/>
    <property type="match status" value="1"/>
</dbReference>
<evidence type="ECO:0000256" key="1">
    <source>
        <dbReference type="ARBA" id="ARBA00004370"/>
    </source>
</evidence>
<dbReference type="InterPro" id="IPR000276">
    <property type="entry name" value="GPCR_Rhodpsn"/>
</dbReference>
<dbReference type="OrthoDB" id="5873055at2759"/>
<protein>
    <recommendedName>
        <fullName evidence="8">G-protein coupled receptors family 1 profile domain-containing protein</fullName>
    </recommendedName>
</protein>
<keyword evidence="3 5" id="KW-1133">Transmembrane helix</keyword>
<dbReference type="AlphaFoldDB" id="A0A8S1HUF2"/>
<dbReference type="PANTHER" id="PTHR23360:SF37">
    <property type="entry name" value="G-PROTEIN COUPLED RECEPTORS FAMILY 1 PROFILE DOMAIN-CONTAINING PROTEIN"/>
    <property type="match status" value="1"/>
</dbReference>
<evidence type="ECO:0000313" key="6">
    <source>
        <dbReference type="EMBL" id="CAD6198929.1"/>
    </source>
</evidence>
<dbReference type="InterPro" id="IPR019424">
    <property type="entry name" value="7TM_GPCR_Srsx"/>
</dbReference>
<feature type="transmembrane region" description="Helical" evidence="5">
    <location>
        <begin position="57"/>
        <end position="76"/>
    </location>
</feature>
<evidence type="ECO:0000256" key="5">
    <source>
        <dbReference type="SAM" id="Phobius"/>
    </source>
</evidence>
<reference evidence="6" key="1">
    <citation type="submission" date="2020-10" db="EMBL/GenBank/DDBJ databases">
        <authorList>
            <person name="Kikuchi T."/>
        </authorList>
    </citation>
    <scope>NUCLEOTIDE SEQUENCE</scope>
    <source>
        <strain evidence="6">NKZ352</strain>
    </source>
</reference>
<dbReference type="GO" id="GO:0016020">
    <property type="term" value="C:membrane"/>
    <property type="evidence" value="ECO:0007669"/>
    <property type="project" value="UniProtKB-SubCell"/>
</dbReference>
<feature type="transmembrane region" description="Helical" evidence="5">
    <location>
        <begin position="202"/>
        <end position="223"/>
    </location>
</feature>
<dbReference type="Pfam" id="PF10320">
    <property type="entry name" value="7TM_GPCR_Srsx"/>
    <property type="match status" value="1"/>
</dbReference>
<dbReference type="PANTHER" id="PTHR23360">
    <property type="entry name" value="G-PROTEIN COUPLED RECEPTORS FAMILY 1 PROFILE DOMAIN-CONTAINING PROTEIN-RELATED"/>
    <property type="match status" value="1"/>
</dbReference>
<accession>A0A8S1HUF2</accession>
<organism evidence="6 7">
    <name type="scientific">Caenorhabditis auriculariae</name>
    <dbReference type="NCBI Taxonomy" id="2777116"/>
    <lineage>
        <taxon>Eukaryota</taxon>
        <taxon>Metazoa</taxon>
        <taxon>Ecdysozoa</taxon>
        <taxon>Nematoda</taxon>
        <taxon>Chromadorea</taxon>
        <taxon>Rhabditida</taxon>
        <taxon>Rhabditina</taxon>
        <taxon>Rhabditomorpha</taxon>
        <taxon>Rhabditoidea</taxon>
        <taxon>Rhabditidae</taxon>
        <taxon>Peloderinae</taxon>
        <taxon>Caenorhabditis</taxon>
    </lineage>
</organism>
<dbReference type="SMART" id="SM01381">
    <property type="entry name" value="7TM_GPCR_Srsx"/>
    <property type="match status" value="1"/>
</dbReference>
<dbReference type="EMBL" id="CAJGYM010000144">
    <property type="protein sequence ID" value="CAD6198929.1"/>
    <property type="molecule type" value="Genomic_DNA"/>
</dbReference>
<keyword evidence="2 5" id="KW-0812">Transmembrane</keyword>
<dbReference type="Proteomes" id="UP000835052">
    <property type="component" value="Unassembled WGS sequence"/>
</dbReference>
<dbReference type="InterPro" id="IPR047130">
    <property type="entry name" value="7TM_GPCR_Srsx_nematod"/>
</dbReference>
<proteinExistence type="predicted"/>
<comment type="caution">
    <text evidence="6">The sequence shown here is derived from an EMBL/GenBank/DDBJ whole genome shotgun (WGS) entry which is preliminary data.</text>
</comment>
<keyword evidence="4 5" id="KW-0472">Membrane</keyword>
<feature type="transmembrane region" description="Helical" evidence="5">
    <location>
        <begin position="127"/>
        <end position="151"/>
    </location>
</feature>
<sequence>MDLLPASLQCILCLCHIICLFCELPNSILLLLNDQVTRTTCNKIIWPYNFANCFQEMLMLMMLLDIYAMILFPIWYRKCSNVAYIVALIFLPTVFGSIIMIWSLLWMNDDIIPFCNPPLAYHPTVSLTWSSISVCLNTLILTLFVVLMLFIQFKSAKNFGREAIKLIRYLKVSTVTFIFSWYACLFGVQLWVVLGFEGNTLFFLQSNMVIFALICYSQSFYVLMWRSKDYRIAFLTMWNFIPMVQKKLSSKVSVVVSTSQRVTQTNNI</sequence>
<comment type="subcellular location">
    <subcellularLocation>
        <location evidence="1">Membrane</location>
    </subcellularLocation>
</comment>
<name>A0A8S1HUF2_9PELO</name>
<evidence type="ECO:0000256" key="2">
    <source>
        <dbReference type="ARBA" id="ARBA00022692"/>
    </source>
</evidence>
<gene>
    <name evidence="6" type="ORF">CAUJ_LOCUS14834</name>
</gene>